<reference evidence="9 10" key="2">
    <citation type="submission" date="2019-09" db="EMBL/GenBank/DDBJ databases">
        <title>Complete Genome Sequence and Methylome Analysis of free living Spirochaetas.</title>
        <authorList>
            <person name="Leshcheva N."/>
            <person name="Mikheeva N."/>
        </authorList>
    </citation>
    <scope>NUCLEOTIDE SEQUENCE [LARGE SCALE GENOMIC DNA]</scope>
    <source>
        <strain evidence="9 10">P</strain>
    </source>
</reference>
<name>A0A5C1QH06_9SPIO</name>
<evidence type="ECO:0000313" key="10">
    <source>
        <dbReference type="Proteomes" id="UP000323824"/>
    </source>
</evidence>
<evidence type="ECO:0000256" key="6">
    <source>
        <dbReference type="ARBA" id="ARBA00023235"/>
    </source>
</evidence>
<dbReference type="OrthoDB" id="9809429at2"/>
<evidence type="ECO:0000256" key="7">
    <source>
        <dbReference type="HAMAP-Rule" id="MF_00147"/>
    </source>
</evidence>
<evidence type="ECO:0000256" key="8">
    <source>
        <dbReference type="RuleBase" id="RU363013"/>
    </source>
</evidence>
<keyword evidence="10" id="KW-1185">Reference proteome</keyword>
<dbReference type="AlphaFoldDB" id="A0A5C1QH06"/>
<dbReference type="KEGG" id="sper:EW093_14480"/>
<feature type="active site" description="Electrophile" evidence="7">
    <location>
        <position position="94"/>
    </location>
</feature>
<evidence type="ECO:0000256" key="2">
    <source>
        <dbReference type="ARBA" id="ARBA00007422"/>
    </source>
</evidence>
<dbReference type="GO" id="GO:0006096">
    <property type="term" value="P:glycolytic process"/>
    <property type="evidence" value="ECO:0007669"/>
    <property type="project" value="UniProtKB-UniRule"/>
</dbReference>
<comment type="function">
    <text evidence="7">Involved in the gluconeogenesis. Catalyzes stereospecifically the conversion of dihydroxyacetone phosphate (DHAP) to D-glyceraldehyde-3-phosphate (G3P).</text>
</comment>
<dbReference type="PROSITE" id="PS00171">
    <property type="entry name" value="TIM_1"/>
    <property type="match status" value="1"/>
</dbReference>
<comment type="subunit">
    <text evidence="7 8">Homodimer.</text>
</comment>
<dbReference type="PROSITE" id="PS51440">
    <property type="entry name" value="TIM_2"/>
    <property type="match status" value="1"/>
</dbReference>
<accession>A0A5C1QH06</accession>
<dbReference type="InterPro" id="IPR013785">
    <property type="entry name" value="Aldolase_TIM"/>
</dbReference>
<dbReference type="EC" id="5.3.1.1" evidence="7 8"/>
<keyword evidence="3 7" id="KW-0312">Gluconeogenesis</keyword>
<dbReference type="InterPro" id="IPR020861">
    <property type="entry name" value="Triosephosphate_isomerase_AS"/>
</dbReference>
<evidence type="ECO:0000256" key="1">
    <source>
        <dbReference type="ARBA" id="ARBA00004680"/>
    </source>
</evidence>
<dbReference type="GO" id="GO:0005829">
    <property type="term" value="C:cytosol"/>
    <property type="evidence" value="ECO:0007669"/>
    <property type="project" value="TreeGrafter"/>
</dbReference>
<feature type="binding site" evidence="7">
    <location>
        <begin position="233"/>
        <end position="234"/>
    </location>
    <ligand>
        <name>substrate</name>
    </ligand>
</feature>
<evidence type="ECO:0000256" key="4">
    <source>
        <dbReference type="ARBA" id="ARBA00022490"/>
    </source>
</evidence>
<dbReference type="NCBIfam" id="TIGR00419">
    <property type="entry name" value="tim"/>
    <property type="match status" value="1"/>
</dbReference>
<comment type="catalytic activity">
    <reaction evidence="7 8">
        <text>D-glyceraldehyde 3-phosphate = dihydroxyacetone phosphate</text>
        <dbReference type="Rhea" id="RHEA:18585"/>
        <dbReference type="ChEBI" id="CHEBI:57642"/>
        <dbReference type="ChEBI" id="CHEBI:59776"/>
        <dbReference type="EC" id="5.3.1.1"/>
    </reaction>
</comment>
<reference evidence="9 10" key="1">
    <citation type="submission" date="2019-02" db="EMBL/GenBank/DDBJ databases">
        <authorList>
            <person name="Fomenkov A."/>
            <person name="Dubinina G."/>
            <person name="Grabovich M."/>
            <person name="Vincze T."/>
            <person name="Roberts R.J."/>
        </authorList>
    </citation>
    <scope>NUCLEOTIDE SEQUENCE [LARGE SCALE GENOMIC DNA]</scope>
    <source>
        <strain evidence="9 10">P</strain>
    </source>
</reference>
<feature type="binding site" evidence="7">
    <location>
        <position position="172"/>
    </location>
    <ligand>
        <name>substrate</name>
    </ligand>
</feature>
<dbReference type="InterPro" id="IPR022896">
    <property type="entry name" value="TrioseP_Isoase_bac/euk"/>
</dbReference>
<feature type="binding site" evidence="7">
    <location>
        <begin position="9"/>
        <end position="11"/>
    </location>
    <ligand>
        <name>substrate</name>
    </ligand>
</feature>
<dbReference type="UniPathway" id="UPA00138"/>
<feature type="binding site" evidence="7">
    <location>
        <position position="212"/>
    </location>
    <ligand>
        <name>substrate</name>
    </ligand>
</feature>
<dbReference type="InterPro" id="IPR035990">
    <property type="entry name" value="TIM_sf"/>
</dbReference>
<keyword evidence="4 7" id="KW-0963">Cytoplasm</keyword>
<dbReference type="GO" id="GO:0004807">
    <property type="term" value="F:triose-phosphate isomerase activity"/>
    <property type="evidence" value="ECO:0007669"/>
    <property type="project" value="UniProtKB-UniRule"/>
</dbReference>
<dbReference type="Pfam" id="PF00121">
    <property type="entry name" value="TIM"/>
    <property type="match status" value="1"/>
</dbReference>
<dbReference type="PANTHER" id="PTHR21139:SF42">
    <property type="entry name" value="TRIOSEPHOSPHATE ISOMERASE"/>
    <property type="match status" value="1"/>
</dbReference>
<dbReference type="RefSeq" id="WP_149569090.1">
    <property type="nucleotide sequence ID" value="NZ_CP035807.1"/>
</dbReference>
<dbReference type="GO" id="GO:0046166">
    <property type="term" value="P:glyceraldehyde-3-phosphate biosynthetic process"/>
    <property type="evidence" value="ECO:0007669"/>
    <property type="project" value="TreeGrafter"/>
</dbReference>
<dbReference type="GO" id="GO:0019563">
    <property type="term" value="P:glycerol catabolic process"/>
    <property type="evidence" value="ECO:0007669"/>
    <property type="project" value="TreeGrafter"/>
</dbReference>
<proteinExistence type="inferred from homology"/>
<evidence type="ECO:0000256" key="3">
    <source>
        <dbReference type="ARBA" id="ARBA00022432"/>
    </source>
</evidence>
<comment type="pathway">
    <text evidence="7 8">Carbohydrate biosynthesis; gluconeogenesis.</text>
</comment>
<dbReference type="InterPro" id="IPR000652">
    <property type="entry name" value="Triosephosphate_isomerase"/>
</dbReference>
<dbReference type="EMBL" id="CP035807">
    <property type="protein sequence ID" value="QEN05856.1"/>
    <property type="molecule type" value="Genomic_DNA"/>
</dbReference>
<comment type="pathway">
    <text evidence="1 7 8">Carbohydrate degradation; glycolysis; D-glyceraldehyde 3-phosphate from glycerone phosphate: step 1/1.</text>
</comment>
<comment type="similarity">
    <text evidence="2 7 8">Belongs to the triosephosphate isomerase family.</text>
</comment>
<comment type="subcellular location">
    <subcellularLocation>
        <location evidence="7 8">Cytoplasm</location>
    </subcellularLocation>
</comment>
<dbReference type="GO" id="GO:0006094">
    <property type="term" value="P:gluconeogenesis"/>
    <property type="evidence" value="ECO:0007669"/>
    <property type="project" value="UniProtKB-UniRule"/>
</dbReference>
<dbReference type="Proteomes" id="UP000323824">
    <property type="component" value="Chromosome"/>
</dbReference>
<dbReference type="FunFam" id="3.20.20.70:FF:000016">
    <property type="entry name" value="Triosephosphate isomerase"/>
    <property type="match status" value="1"/>
</dbReference>
<dbReference type="Gene3D" id="3.20.20.70">
    <property type="entry name" value="Aldolase class I"/>
    <property type="match status" value="1"/>
</dbReference>
<keyword evidence="6 7" id="KW-0413">Isomerase</keyword>
<dbReference type="SUPFAM" id="SSF51351">
    <property type="entry name" value="Triosephosphate isomerase (TIM)"/>
    <property type="match status" value="1"/>
</dbReference>
<evidence type="ECO:0000313" key="9">
    <source>
        <dbReference type="EMBL" id="QEN05856.1"/>
    </source>
</evidence>
<organism evidence="9 10">
    <name type="scientific">Thiospirochaeta perfilievii</name>
    <dbReference type="NCBI Taxonomy" id="252967"/>
    <lineage>
        <taxon>Bacteria</taxon>
        <taxon>Pseudomonadati</taxon>
        <taxon>Spirochaetota</taxon>
        <taxon>Spirochaetia</taxon>
        <taxon>Spirochaetales</taxon>
        <taxon>Spirochaetaceae</taxon>
        <taxon>Thiospirochaeta</taxon>
    </lineage>
</organism>
<keyword evidence="5 7" id="KW-0324">Glycolysis</keyword>
<dbReference type="PANTHER" id="PTHR21139">
    <property type="entry name" value="TRIOSEPHOSPHATE ISOMERASE"/>
    <property type="match status" value="1"/>
</dbReference>
<dbReference type="UniPathway" id="UPA00109">
    <property type="reaction ID" value="UER00189"/>
</dbReference>
<feature type="active site" description="Proton acceptor" evidence="7">
    <location>
        <position position="166"/>
    </location>
</feature>
<sequence length="250" mass="26802">MRKTFIAGNWKMNKTPSEAVAFAKELVVSLKDSDTKLMIAPSMTAISQVADVIKGSNIILGAQNMASVESGARTGETSVLMLKDLGVEAVILGHSERRSIYGESDVLINEKIKLALSHNLEVLFCIGETLEEREAGKAEEVCFSQTELGLKGISAEEMKNIVIAYEPVWAIGTGKTASPEDAQAIHKAIRGKIEELYSKEVAEKVIIQYGGSVKPGNVKELMAQPDIDGGLIGGAALDTDSFTALANYNK</sequence>
<gene>
    <name evidence="7" type="primary">tpiA</name>
    <name evidence="9" type="ORF">EW093_14480</name>
</gene>
<dbReference type="CDD" id="cd00311">
    <property type="entry name" value="TIM"/>
    <property type="match status" value="1"/>
</dbReference>
<dbReference type="HAMAP" id="MF_00147_B">
    <property type="entry name" value="TIM_B"/>
    <property type="match status" value="1"/>
</dbReference>
<protein>
    <recommendedName>
        <fullName evidence="7 8">Triosephosphate isomerase</fullName>
        <shortName evidence="7">TIM</shortName>
        <shortName evidence="7">TPI</shortName>
        <ecNumber evidence="7 8">5.3.1.1</ecNumber>
    </recommendedName>
    <alternativeName>
        <fullName evidence="7">Triose-phosphate isomerase</fullName>
    </alternativeName>
</protein>
<evidence type="ECO:0000256" key="5">
    <source>
        <dbReference type="ARBA" id="ARBA00023152"/>
    </source>
</evidence>